<gene>
    <name evidence="6" type="ORF">MP3633_0274</name>
</gene>
<dbReference type="CDD" id="cd00009">
    <property type="entry name" value="AAA"/>
    <property type="match status" value="1"/>
</dbReference>
<dbReference type="InterPro" id="IPR002078">
    <property type="entry name" value="Sigma_54_int"/>
</dbReference>
<dbReference type="KEGG" id="mpri:MP3633_0274"/>
<proteinExistence type="predicted"/>
<dbReference type="Gene3D" id="3.30.450.40">
    <property type="match status" value="1"/>
</dbReference>
<dbReference type="InterPro" id="IPR025662">
    <property type="entry name" value="Sigma_54_int_dom_ATP-bd_1"/>
</dbReference>
<dbReference type="Pfam" id="PF25601">
    <property type="entry name" value="AAA_lid_14"/>
    <property type="match status" value="1"/>
</dbReference>
<evidence type="ECO:0000256" key="1">
    <source>
        <dbReference type="ARBA" id="ARBA00022741"/>
    </source>
</evidence>
<dbReference type="InterPro" id="IPR029016">
    <property type="entry name" value="GAF-like_dom_sf"/>
</dbReference>
<dbReference type="FunFam" id="3.40.50.300:FF:000006">
    <property type="entry name" value="DNA-binding transcriptional regulator NtrC"/>
    <property type="match status" value="1"/>
</dbReference>
<organism evidence="6 7">
    <name type="scientific">Marinomonas primoryensis</name>
    <dbReference type="NCBI Taxonomy" id="178399"/>
    <lineage>
        <taxon>Bacteria</taxon>
        <taxon>Pseudomonadati</taxon>
        <taxon>Pseudomonadota</taxon>
        <taxon>Gammaproteobacteria</taxon>
        <taxon>Oceanospirillales</taxon>
        <taxon>Oceanospirillaceae</taxon>
        <taxon>Marinomonas</taxon>
    </lineage>
</organism>
<dbReference type="InterPro" id="IPR025944">
    <property type="entry name" value="Sigma_54_int_dom_CS"/>
</dbReference>
<evidence type="ECO:0000256" key="3">
    <source>
        <dbReference type="ARBA" id="ARBA00023015"/>
    </source>
</evidence>
<dbReference type="PANTHER" id="PTHR32071">
    <property type="entry name" value="TRANSCRIPTIONAL REGULATORY PROTEIN"/>
    <property type="match status" value="1"/>
</dbReference>
<dbReference type="GO" id="GO:0005524">
    <property type="term" value="F:ATP binding"/>
    <property type="evidence" value="ECO:0007669"/>
    <property type="project" value="UniProtKB-KW"/>
</dbReference>
<dbReference type="SUPFAM" id="SSF52540">
    <property type="entry name" value="P-loop containing nucleoside triphosphate hydrolases"/>
    <property type="match status" value="1"/>
</dbReference>
<dbReference type="InterPro" id="IPR058031">
    <property type="entry name" value="AAA_lid_NorR"/>
</dbReference>
<sequence>MFTVPHYNEHFVHSSGVCLAVLELEMQDEEEQQQKTAGAPVGIDAECDTSLTQTHKDRIQASWYRCEQFGLDHSSRPDFATLPKGTLSDLMDQHRSLLETTENEVLPYYENILSNSACMIVLADRQGHVLNTWGQPRFGSAEEHGLIGGNQWTEMGVGTNAIGTALITGEAIQVGRDEHFLRANRFMVGSASPIYNAKNDLVGVLDISSDAYLPQDHTFGMVKLMSLSVENRLIFSAFQQEHFILSFNTNVVSLDSHWSGILVLDENGTIVSANRRAEVVLARDLALLNINQIFDIEMREIKHHPFSLPMKLIAMGRYQFYVKVIPPVQQIMRVPDFRQRADYVAPSQAEPMVINEETLPIEKMSKVENTVLINIPDNVIPLAELQHGDERVERLVRQSHKIMEKDIPILIHGETGAGKEIFVRSLHYHSSRAKEMLVAVNCAAIPAELVESELFGYEKGAFTGAQNRGSIGLIRRAHRGTLFLDEIGEMPMAVQSRLLRVLQERVVTPLGSTDVYPVDIKLISATNRTLKEEVKEGRFRQDLYYRISGLNIELPALRERSDKAELIQYLHNRLRKEEPGPALSQAMVNLLVKHPWPGNMRQLAHVLKVGMAMADEEVLEDWHLPDDFFDDLDAIGQSAMAESSPTTGQNEPLERLIPRLLNEFKGNVSQTAKTAGVSRNTVYKYGKLKDESE</sequence>
<dbReference type="PROSITE" id="PS00688">
    <property type="entry name" value="SIGMA54_INTERACT_3"/>
    <property type="match status" value="1"/>
</dbReference>
<dbReference type="SMART" id="SM00382">
    <property type="entry name" value="AAA"/>
    <property type="match status" value="1"/>
</dbReference>
<reference evidence="6 7" key="1">
    <citation type="submission" date="2020-06" db="EMBL/GenBank/DDBJ databases">
        <authorList>
            <person name="Voronona O.L."/>
            <person name="Aksenova E.I."/>
            <person name="Kunda M.S."/>
            <person name="Semenov A.N."/>
            <person name="Ryzhova N."/>
        </authorList>
    </citation>
    <scope>NUCLEOTIDE SEQUENCE [LARGE SCALE GENOMIC DNA]</scope>
    <source>
        <strain evidence="6 7">MPKMM3633</strain>
    </source>
</reference>
<dbReference type="Gene3D" id="1.10.8.60">
    <property type="match status" value="1"/>
</dbReference>
<name>A0A859CTA0_9GAMM</name>
<dbReference type="InterPro" id="IPR003593">
    <property type="entry name" value="AAA+_ATPase"/>
</dbReference>
<evidence type="ECO:0000256" key="4">
    <source>
        <dbReference type="ARBA" id="ARBA00023163"/>
    </source>
</evidence>
<keyword evidence="2" id="KW-0067">ATP-binding</keyword>
<dbReference type="Pfam" id="PF00158">
    <property type="entry name" value="Sigma54_activat"/>
    <property type="match status" value="1"/>
</dbReference>
<keyword evidence="4" id="KW-0804">Transcription</keyword>
<evidence type="ECO:0000313" key="6">
    <source>
        <dbReference type="EMBL" id="QKK79012.1"/>
    </source>
</evidence>
<dbReference type="InterPro" id="IPR009057">
    <property type="entry name" value="Homeodomain-like_sf"/>
</dbReference>
<evidence type="ECO:0000256" key="2">
    <source>
        <dbReference type="ARBA" id="ARBA00022840"/>
    </source>
</evidence>
<dbReference type="InterPro" id="IPR027417">
    <property type="entry name" value="P-loop_NTPase"/>
</dbReference>
<dbReference type="PANTHER" id="PTHR32071:SF77">
    <property type="entry name" value="TRANSCRIPTIONAL REGULATORY PROTEIN"/>
    <property type="match status" value="1"/>
</dbReference>
<dbReference type="PROSITE" id="PS50045">
    <property type="entry name" value="SIGMA54_INTERACT_4"/>
    <property type="match status" value="1"/>
</dbReference>
<keyword evidence="3" id="KW-0805">Transcription regulation</keyword>
<dbReference type="Proteomes" id="UP000509371">
    <property type="component" value="Chromosome"/>
</dbReference>
<dbReference type="SUPFAM" id="SSF46689">
    <property type="entry name" value="Homeodomain-like"/>
    <property type="match status" value="1"/>
</dbReference>
<feature type="domain" description="Sigma-54 factor interaction" evidence="5">
    <location>
        <begin position="385"/>
        <end position="612"/>
    </location>
</feature>
<accession>A0A859CTA0</accession>
<dbReference type="GO" id="GO:0006355">
    <property type="term" value="P:regulation of DNA-templated transcription"/>
    <property type="evidence" value="ECO:0007669"/>
    <property type="project" value="InterPro"/>
</dbReference>
<dbReference type="EMBL" id="CP054301">
    <property type="protein sequence ID" value="QKK79012.1"/>
    <property type="molecule type" value="Genomic_DNA"/>
</dbReference>
<dbReference type="AlphaFoldDB" id="A0A859CTA0"/>
<evidence type="ECO:0000313" key="7">
    <source>
        <dbReference type="Proteomes" id="UP000509371"/>
    </source>
</evidence>
<dbReference type="PROSITE" id="PS00675">
    <property type="entry name" value="SIGMA54_INTERACT_1"/>
    <property type="match status" value="1"/>
</dbReference>
<dbReference type="Gene3D" id="3.40.50.300">
    <property type="entry name" value="P-loop containing nucleotide triphosphate hydrolases"/>
    <property type="match status" value="1"/>
</dbReference>
<evidence type="ECO:0000259" key="5">
    <source>
        <dbReference type="PROSITE" id="PS50045"/>
    </source>
</evidence>
<protein>
    <submittedName>
        <fullName evidence="6">Acetoin/glycerol metabolism transcriptional regulator</fullName>
    </submittedName>
</protein>
<dbReference type="Gene3D" id="1.10.10.60">
    <property type="entry name" value="Homeodomain-like"/>
    <property type="match status" value="1"/>
</dbReference>
<keyword evidence="1" id="KW-0547">Nucleotide-binding</keyword>